<feature type="compositionally biased region" description="Low complexity" evidence="10">
    <location>
        <begin position="707"/>
        <end position="717"/>
    </location>
</feature>
<keyword evidence="2" id="KW-0479">Metal-binding</keyword>
<evidence type="ECO:0000256" key="10">
    <source>
        <dbReference type="SAM" id="MobiDB-lite"/>
    </source>
</evidence>
<evidence type="ECO:0000313" key="12">
    <source>
        <dbReference type="EMBL" id="KAK7487338.1"/>
    </source>
</evidence>
<feature type="domain" description="C2H2-type" evidence="11">
    <location>
        <begin position="622"/>
        <end position="644"/>
    </location>
</feature>
<feature type="compositionally biased region" description="Polar residues" evidence="10">
    <location>
        <begin position="396"/>
        <end position="415"/>
    </location>
</feature>
<feature type="domain" description="C2H2-type" evidence="11">
    <location>
        <begin position="283"/>
        <end position="305"/>
    </location>
</feature>
<evidence type="ECO:0000256" key="3">
    <source>
        <dbReference type="ARBA" id="ARBA00022737"/>
    </source>
</evidence>
<feature type="domain" description="C2H2-type" evidence="11">
    <location>
        <begin position="945"/>
        <end position="972"/>
    </location>
</feature>
<keyword evidence="7" id="KW-0804">Transcription</keyword>
<feature type="domain" description="C2H2-type" evidence="11">
    <location>
        <begin position="721"/>
        <end position="748"/>
    </location>
</feature>
<evidence type="ECO:0000256" key="2">
    <source>
        <dbReference type="ARBA" id="ARBA00022723"/>
    </source>
</evidence>
<dbReference type="FunFam" id="3.30.160.60:FF:000072">
    <property type="entry name" value="zinc finger protein 143 isoform X1"/>
    <property type="match status" value="1"/>
</dbReference>
<evidence type="ECO:0000313" key="13">
    <source>
        <dbReference type="Proteomes" id="UP001519460"/>
    </source>
</evidence>
<feature type="domain" description="C2H2-type" evidence="11">
    <location>
        <begin position="917"/>
        <end position="944"/>
    </location>
</feature>
<dbReference type="Proteomes" id="UP001519460">
    <property type="component" value="Unassembled WGS sequence"/>
</dbReference>
<proteinExistence type="predicted"/>
<keyword evidence="8" id="KW-0539">Nucleus</keyword>
<keyword evidence="4 9" id="KW-0863">Zinc-finger</keyword>
<evidence type="ECO:0000256" key="4">
    <source>
        <dbReference type="ARBA" id="ARBA00022771"/>
    </source>
</evidence>
<dbReference type="FunFam" id="3.30.160.60:FF:000096">
    <property type="entry name" value="Zinc finger and BTB domain-containing protein 18 isoform 1"/>
    <property type="match status" value="1"/>
</dbReference>
<feature type="domain" description="C2H2-type" evidence="11">
    <location>
        <begin position="1009"/>
        <end position="1036"/>
    </location>
</feature>
<keyword evidence="3" id="KW-0677">Repeat</keyword>
<feature type="domain" description="C2H2-type" evidence="11">
    <location>
        <begin position="139"/>
        <end position="166"/>
    </location>
</feature>
<comment type="subcellular location">
    <subcellularLocation>
        <location evidence="1">Nucleus</location>
    </subcellularLocation>
</comment>
<dbReference type="FunFam" id="3.30.160.60:FF:000744">
    <property type="entry name" value="zinc finger E-box-binding homeobox 1"/>
    <property type="match status" value="1"/>
</dbReference>
<evidence type="ECO:0000256" key="5">
    <source>
        <dbReference type="ARBA" id="ARBA00022833"/>
    </source>
</evidence>
<feature type="domain" description="C2H2-type" evidence="11">
    <location>
        <begin position="195"/>
        <end position="222"/>
    </location>
</feature>
<dbReference type="PROSITE" id="PS50157">
    <property type="entry name" value="ZINC_FINGER_C2H2_2"/>
    <property type="match status" value="23"/>
</dbReference>
<feature type="domain" description="C2H2-type" evidence="11">
    <location>
        <begin position="225"/>
        <end position="254"/>
    </location>
</feature>
<feature type="domain" description="C2H2-type" evidence="11">
    <location>
        <begin position="853"/>
        <end position="872"/>
    </location>
</feature>
<dbReference type="FunFam" id="3.30.160.60:FF:000688">
    <property type="entry name" value="zinc finger protein 197 isoform X1"/>
    <property type="match status" value="1"/>
</dbReference>
<feature type="region of interest" description="Disordered" evidence="10">
    <location>
        <begin position="358"/>
        <end position="418"/>
    </location>
</feature>
<dbReference type="FunFam" id="3.30.160.60:FF:000624">
    <property type="entry name" value="zinc finger protein 697"/>
    <property type="match status" value="1"/>
</dbReference>
<keyword evidence="13" id="KW-1185">Reference proteome</keyword>
<reference evidence="12 13" key="1">
    <citation type="journal article" date="2023" name="Sci. Data">
        <title>Genome assembly of the Korean intertidal mud-creeper Batillaria attramentaria.</title>
        <authorList>
            <person name="Patra A.K."/>
            <person name="Ho P.T."/>
            <person name="Jun S."/>
            <person name="Lee S.J."/>
            <person name="Kim Y."/>
            <person name="Won Y.J."/>
        </authorList>
    </citation>
    <scope>NUCLEOTIDE SEQUENCE [LARGE SCALE GENOMIC DNA]</scope>
    <source>
        <strain evidence="12">Wonlab-2016</strain>
    </source>
</reference>
<dbReference type="InterPro" id="IPR013087">
    <property type="entry name" value="Znf_C2H2_type"/>
</dbReference>
<feature type="domain" description="C2H2-type" evidence="11">
    <location>
        <begin position="1163"/>
        <end position="1186"/>
    </location>
</feature>
<evidence type="ECO:0000256" key="1">
    <source>
        <dbReference type="ARBA" id="ARBA00004123"/>
    </source>
</evidence>
<evidence type="ECO:0000256" key="7">
    <source>
        <dbReference type="ARBA" id="ARBA00023163"/>
    </source>
</evidence>
<feature type="domain" description="C2H2-type" evidence="11">
    <location>
        <begin position="889"/>
        <end position="916"/>
    </location>
</feature>
<dbReference type="GO" id="GO:0005634">
    <property type="term" value="C:nucleus"/>
    <property type="evidence" value="ECO:0007669"/>
    <property type="project" value="UniProtKB-SubCell"/>
</dbReference>
<dbReference type="AlphaFoldDB" id="A0ABD0KK01"/>
<feature type="domain" description="C2H2-type" evidence="11">
    <location>
        <begin position="167"/>
        <end position="194"/>
    </location>
</feature>
<dbReference type="PANTHER" id="PTHR47772">
    <property type="entry name" value="ZINC FINGER PROTEIN 200"/>
    <property type="match status" value="1"/>
</dbReference>
<dbReference type="SMART" id="SM00355">
    <property type="entry name" value="ZnF_C2H2"/>
    <property type="match status" value="24"/>
</dbReference>
<dbReference type="FunFam" id="3.30.160.60:FF:002343">
    <property type="entry name" value="Zinc finger protein 33A"/>
    <property type="match status" value="3"/>
</dbReference>
<evidence type="ECO:0000256" key="9">
    <source>
        <dbReference type="PROSITE-ProRule" id="PRU00042"/>
    </source>
</evidence>
<evidence type="ECO:0000256" key="8">
    <source>
        <dbReference type="ARBA" id="ARBA00023242"/>
    </source>
</evidence>
<feature type="domain" description="C2H2-type" evidence="11">
    <location>
        <begin position="417"/>
        <end position="444"/>
    </location>
</feature>
<feature type="domain" description="C2H2-type" evidence="11">
    <location>
        <begin position="1037"/>
        <end position="1056"/>
    </location>
</feature>
<feature type="compositionally biased region" description="Polar residues" evidence="10">
    <location>
        <begin position="1081"/>
        <end position="1104"/>
    </location>
</feature>
<feature type="region of interest" description="Disordered" evidence="10">
    <location>
        <begin position="649"/>
        <end position="717"/>
    </location>
</feature>
<comment type="caution">
    <text evidence="12">The sequence shown here is derived from an EMBL/GenBank/DDBJ whole genome shotgun (WGS) entry which is preliminary data.</text>
</comment>
<feature type="domain" description="C2H2-type" evidence="11">
    <location>
        <begin position="255"/>
        <end position="282"/>
    </location>
</feature>
<evidence type="ECO:0000256" key="6">
    <source>
        <dbReference type="ARBA" id="ARBA00023015"/>
    </source>
</evidence>
<feature type="non-terminal residue" evidence="12">
    <location>
        <position position="1186"/>
    </location>
</feature>
<evidence type="ECO:0000259" key="11">
    <source>
        <dbReference type="PROSITE" id="PS50157"/>
    </source>
</evidence>
<dbReference type="Gene3D" id="3.30.160.60">
    <property type="entry name" value="Classic Zinc Finger"/>
    <property type="match status" value="18"/>
</dbReference>
<feature type="domain" description="C2H2-type" evidence="11">
    <location>
        <begin position="445"/>
        <end position="472"/>
    </location>
</feature>
<feature type="domain" description="C2H2-type" evidence="11">
    <location>
        <begin position="581"/>
        <end position="608"/>
    </location>
</feature>
<dbReference type="EMBL" id="JACVVK020000166">
    <property type="protein sequence ID" value="KAK7487338.1"/>
    <property type="molecule type" value="Genomic_DNA"/>
</dbReference>
<dbReference type="GO" id="GO:0008270">
    <property type="term" value="F:zinc ion binding"/>
    <property type="evidence" value="ECO:0007669"/>
    <property type="project" value="UniProtKB-KW"/>
</dbReference>
<dbReference type="InterPro" id="IPR036236">
    <property type="entry name" value="Znf_C2H2_sf"/>
</dbReference>
<feature type="domain" description="C2H2-type" evidence="11">
    <location>
        <begin position="981"/>
        <end position="1008"/>
    </location>
</feature>
<feature type="domain" description="C2H2-type" evidence="11">
    <location>
        <begin position="797"/>
        <end position="819"/>
    </location>
</feature>
<feature type="compositionally biased region" description="Low complexity" evidence="10">
    <location>
        <begin position="660"/>
        <end position="681"/>
    </location>
</feature>
<feature type="region of interest" description="Disordered" evidence="10">
    <location>
        <begin position="1081"/>
        <end position="1129"/>
    </location>
</feature>
<gene>
    <name evidence="12" type="ORF">BaRGS_00021427</name>
</gene>
<dbReference type="FunFam" id="3.30.160.60:FF:000446">
    <property type="entry name" value="Zinc finger protein"/>
    <property type="match status" value="1"/>
</dbReference>
<dbReference type="PANTHER" id="PTHR47772:SF7">
    <property type="entry name" value="ZINC FINGER PROTEIN 160"/>
    <property type="match status" value="1"/>
</dbReference>
<accession>A0ABD0KK01</accession>
<keyword evidence="6" id="KW-0805">Transcription regulation</keyword>
<dbReference type="Pfam" id="PF00096">
    <property type="entry name" value="zf-C2H2"/>
    <property type="match status" value="14"/>
</dbReference>
<name>A0ABD0KK01_9CAEN</name>
<dbReference type="SUPFAM" id="SSF57667">
    <property type="entry name" value="beta-beta-alpha zinc fingers"/>
    <property type="match status" value="14"/>
</dbReference>
<dbReference type="InterPro" id="IPR050636">
    <property type="entry name" value="C2H2-ZF_domain-containing"/>
</dbReference>
<keyword evidence="5" id="KW-0862">Zinc</keyword>
<feature type="region of interest" description="Disordered" evidence="10">
    <location>
        <begin position="20"/>
        <end position="74"/>
    </location>
</feature>
<feature type="domain" description="C2H2-type" evidence="11">
    <location>
        <begin position="825"/>
        <end position="852"/>
    </location>
</feature>
<dbReference type="GO" id="GO:0010468">
    <property type="term" value="P:regulation of gene expression"/>
    <property type="evidence" value="ECO:0007669"/>
    <property type="project" value="UniProtKB-ARBA"/>
</dbReference>
<dbReference type="Pfam" id="PF13912">
    <property type="entry name" value="zf-C2H2_6"/>
    <property type="match status" value="1"/>
</dbReference>
<dbReference type="FunFam" id="3.30.160.60:FF:000100">
    <property type="entry name" value="Zinc finger 45-like"/>
    <property type="match status" value="1"/>
</dbReference>
<feature type="domain" description="C2H2-type" evidence="11">
    <location>
        <begin position="1134"/>
        <end position="1162"/>
    </location>
</feature>
<organism evidence="12 13">
    <name type="scientific">Batillaria attramentaria</name>
    <dbReference type="NCBI Taxonomy" id="370345"/>
    <lineage>
        <taxon>Eukaryota</taxon>
        <taxon>Metazoa</taxon>
        <taxon>Spiralia</taxon>
        <taxon>Lophotrochozoa</taxon>
        <taxon>Mollusca</taxon>
        <taxon>Gastropoda</taxon>
        <taxon>Caenogastropoda</taxon>
        <taxon>Sorbeoconcha</taxon>
        <taxon>Cerithioidea</taxon>
        <taxon>Batillariidae</taxon>
        <taxon>Batillaria</taxon>
    </lineage>
</organism>
<feature type="compositionally biased region" description="Polar residues" evidence="10">
    <location>
        <begin position="685"/>
        <end position="706"/>
    </location>
</feature>
<dbReference type="PROSITE" id="PS00028">
    <property type="entry name" value="ZINC_FINGER_C2H2_1"/>
    <property type="match status" value="18"/>
</dbReference>
<feature type="compositionally biased region" description="Polar residues" evidence="10">
    <location>
        <begin position="63"/>
        <end position="72"/>
    </location>
</feature>
<sequence length="1186" mass="131679">MAFLGSSSTTFHSPNRYLLKRKSSENRYQRQSKVRRASLTVREDPDFVSGAHLDEEENEDSGTESATLQDARSSGEGLLDRFGRNLHENGGDSASIDGSLSQEAAALESFECPLCSLALSNGDDLEQHITVHAGERESFECGACGKVFYEAATFGKHLRQHTGERPFRCDTCGKSFREKCSLTRHKRTHTGEKPFTCEVCDKSFADVGSYGRHKKTHMGNRAKVHQCPHPNCPKSFIDKSSLKRHVKTHSGERPYQCQVCMKSFTESGSFKRHQRVHTGEKRFRCKGCGRAFTEKASMMRHQRNVCALAVDDLDPEAEGLDEDDSPYSLEDFFKSVMKKEASRPADPDMCFECGDAISDDDSDSDSSSNDSSHGGNDERKPRRCRMCRKEAAGFTNEESSPAVSEDSSTTPQSGLGRTCQHCGKSFQDSSKLRRHIKIHTGVRDFKCTTCGKAFIEACSLRRHESVHSDVKPHTCKCGKGFTDSSGLKKHQLKCNGQIKEADISNVVEMVVNKISERSSEMEKDSTETIKVEPLLRGLSHSAGLPGRLNSIHTANRNAVKPQMPVAFPEAYMHGYRSNMLYICTECGQSCEDARGLRRHFMSHVQRGSVNGIHTVGGITSPVSCPTCGKMFISVQYLEQHMKNHETGAALGTSTQSSSKVAPATSSHSVSAASESVAQGSADFNPESSSVRPDLNQSASANQDPYASSSPSWESASGNSVTSCDVCGKTFSDVSSLKRHARLHTEQHQHACERCSKVFWDQGSLKRHRQRGCKPGMSGDDVKVEPEVKADPAGDAKFLCTQCKKVFPTKEDLTLHEKAHRVTPDLRCAVCRKSFPDPASLRRHARMHSSSRPYACDVCHKGFADNGSLAKHRARGCYPLSAATLDAEKLPCVDCGKVFSDQANFDLHVSTHRGIKPFSCSQCGKSFTEACSLKRHTRLHTGQNLCRCLHCGRTFLENSGLKKHLERRSCQQEKKVAKSWLFPCTACPKVFTKRYILMRHMKTHLGLRPFTCDKCDKSFTESSSLKRHYRQHTGERPYLCGGCGKTFTDAGVLKKHKHRCPFVVDSDDGDLSSIYSPLPDSSQALVDSPSNAGSDMSSSHVTRSPTAAGADSASKLHHNQHNSPTQQRQRLRFPKGCWRCGKRFSQPGEPEQHKKSAHSGVWPFKCLRCWRRFTRLPYLRVHKSCHH</sequence>
<dbReference type="FunFam" id="3.30.160.60:FF:001927">
    <property type="entry name" value="Zinc finger protein 1184"/>
    <property type="match status" value="1"/>
</dbReference>
<feature type="domain" description="C2H2-type" evidence="11">
    <location>
        <begin position="110"/>
        <end position="137"/>
    </location>
</feature>
<protein>
    <recommendedName>
        <fullName evidence="11">C2H2-type domain-containing protein</fullName>
    </recommendedName>
</protein>